<evidence type="ECO:0000313" key="4">
    <source>
        <dbReference type="EMBL" id="PAF11815.1"/>
    </source>
</evidence>
<dbReference type="Gene3D" id="3.40.50.980">
    <property type="match status" value="1"/>
</dbReference>
<dbReference type="Pfam" id="PF00501">
    <property type="entry name" value="AMP-binding"/>
    <property type="match status" value="1"/>
</dbReference>
<feature type="non-terminal residue" evidence="4">
    <location>
        <position position="71"/>
    </location>
</feature>
<proteinExistence type="predicted"/>
<dbReference type="PANTHER" id="PTHR44845">
    <property type="entry name" value="CARRIER DOMAIN-CONTAINING PROTEIN"/>
    <property type="match status" value="1"/>
</dbReference>
<accession>A0A268QV18</accession>
<organism evidence="4 5">
    <name type="scientific">Shouchella clausii</name>
    <name type="common">Alkalihalobacillus clausii</name>
    <dbReference type="NCBI Taxonomy" id="79880"/>
    <lineage>
        <taxon>Bacteria</taxon>
        <taxon>Bacillati</taxon>
        <taxon>Bacillota</taxon>
        <taxon>Bacilli</taxon>
        <taxon>Bacillales</taxon>
        <taxon>Bacillaceae</taxon>
        <taxon>Shouchella</taxon>
    </lineage>
</organism>
<protein>
    <recommendedName>
        <fullName evidence="3">AMP-dependent synthetase/ligase domain-containing protein</fullName>
    </recommendedName>
</protein>
<evidence type="ECO:0000256" key="2">
    <source>
        <dbReference type="ARBA" id="ARBA00022553"/>
    </source>
</evidence>
<dbReference type="InterPro" id="IPR000873">
    <property type="entry name" value="AMP-dep_synth/lig_dom"/>
</dbReference>
<dbReference type="SUPFAM" id="SSF56801">
    <property type="entry name" value="Acetyl-CoA synthetase-like"/>
    <property type="match status" value="1"/>
</dbReference>
<feature type="domain" description="AMP-dependent synthetase/ligase" evidence="3">
    <location>
        <begin position="7"/>
        <end position="67"/>
    </location>
</feature>
<reference evidence="4 5" key="1">
    <citation type="submission" date="2017-07" db="EMBL/GenBank/DDBJ databases">
        <title>Isolation and whole genome analysis of endospore-forming bacteria from heroin.</title>
        <authorList>
            <person name="Kalinowski J."/>
            <person name="Ahrens B."/>
            <person name="Al-Dilaimi A."/>
            <person name="Winkler A."/>
            <person name="Wibberg D."/>
            <person name="Schleenbecker U."/>
            <person name="Ruckert C."/>
            <person name="Wolfel R."/>
            <person name="Grass G."/>
        </authorList>
    </citation>
    <scope>NUCLEOTIDE SEQUENCE [LARGE SCALE GENOMIC DNA]</scope>
    <source>
        <strain evidence="4 5">7523-2</strain>
    </source>
</reference>
<comment type="caution">
    <text evidence="4">The sequence shown here is derived from an EMBL/GenBank/DDBJ whole genome shotgun (WGS) entry which is preliminary data.</text>
</comment>
<dbReference type="RefSeq" id="WP_255222762.1">
    <property type="nucleotide sequence ID" value="NZ_NPBS01000744.1"/>
</dbReference>
<evidence type="ECO:0000256" key="1">
    <source>
        <dbReference type="ARBA" id="ARBA00022450"/>
    </source>
</evidence>
<evidence type="ECO:0000313" key="5">
    <source>
        <dbReference type="Proteomes" id="UP000216133"/>
    </source>
</evidence>
<dbReference type="PANTHER" id="PTHR44845:SF6">
    <property type="entry name" value="BETA-ALANINE-ACTIVATING ENZYME"/>
    <property type="match status" value="1"/>
</dbReference>
<keyword evidence="2" id="KW-0597">Phosphoprotein</keyword>
<dbReference type="EMBL" id="NPBS01000744">
    <property type="protein sequence ID" value="PAF11815.1"/>
    <property type="molecule type" value="Genomic_DNA"/>
</dbReference>
<evidence type="ECO:0000259" key="3">
    <source>
        <dbReference type="Pfam" id="PF00501"/>
    </source>
</evidence>
<keyword evidence="1" id="KW-0596">Phosphopantetheine</keyword>
<name>A0A268QV18_SHOCL</name>
<dbReference type="AlphaFoldDB" id="A0A268QV18"/>
<dbReference type="Proteomes" id="UP000216133">
    <property type="component" value="Unassembled WGS sequence"/>
</dbReference>
<gene>
    <name evidence="4" type="ORF">CHH61_25325</name>
</gene>
<sequence>MIKNWSIQPNEFVAVYMNRGMEYIVSILAVLKAGGAYVPLDKDYPNERIQYILEDSKAKLMLTDHETKIHS</sequence>